<evidence type="ECO:0000313" key="2">
    <source>
        <dbReference type="RefSeq" id="XP_071928892.1"/>
    </source>
</evidence>
<evidence type="ECO:0000313" key="1">
    <source>
        <dbReference type="Proteomes" id="UP001652660"/>
    </source>
</evidence>
<reference evidence="2" key="1">
    <citation type="submission" date="2025-08" db="UniProtKB">
        <authorList>
            <consortium name="RefSeq"/>
        </authorList>
    </citation>
    <scope>IDENTIFICATION</scope>
    <source>
        <tissue evidence="2">Leaves</tissue>
    </source>
</reference>
<dbReference type="RefSeq" id="XP_071928892.1">
    <property type="nucleotide sequence ID" value="XM_072072791.1"/>
</dbReference>
<accession>A0ABM4WAS3</accession>
<protein>
    <submittedName>
        <fullName evidence="2">Uncharacterized protein isoform X4</fullName>
    </submittedName>
</protein>
<gene>
    <name evidence="2" type="primary">LOC113717847</name>
</gene>
<organism evidence="1 2">
    <name type="scientific">Coffea arabica</name>
    <name type="common">Arabian coffee</name>
    <dbReference type="NCBI Taxonomy" id="13443"/>
    <lineage>
        <taxon>Eukaryota</taxon>
        <taxon>Viridiplantae</taxon>
        <taxon>Streptophyta</taxon>
        <taxon>Embryophyta</taxon>
        <taxon>Tracheophyta</taxon>
        <taxon>Spermatophyta</taxon>
        <taxon>Magnoliopsida</taxon>
        <taxon>eudicotyledons</taxon>
        <taxon>Gunneridae</taxon>
        <taxon>Pentapetalae</taxon>
        <taxon>asterids</taxon>
        <taxon>lamiids</taxon>
        <taxon>Gentianales</taxon>
        <taxon>Rubiaceae</taxon>
        <taxon>Ixoroideae</taxon>
        <taxon>Gardenieae complex</taxon>
        <taxon>Bertiereae - Coffeeae clade</taxon>
        <taxon>Coffeeae</taxon>
        <taxon>Coffea</taxon>
    </lineage>
</organism>
<dbReference type="GeneID" id="113717847"/>
<dbReference type="Proteomes" id="UP001652660">
    <property type="component" value="Chromosome 11e"/>
</dbReference>
<keyword evidence="1" id="KW-1185">Reference proteome</keyword>
<name>A0ABM4WAS3_COFAR</name>
<proteinExistence type="predicted"/>
<sequence length="91" mass="9902">MSLLDVGPKDGILHLMLQTILITSNGACKLGAFGFTPTGHSSSDSANVQAFHYAAHTRIFKRIPRWTLELPLTLLTPNTWTGPGDELEKPS</sequence>